<reference evidence="2 3" key="1">
    <citation type="submission" date="2018-01" db="EMBL/GenBank/DDBJ databases">
        <title>Whole genome sequencing of Histamine producing bacteria.</title>
        <authorList>
            <person name="Butler K."/>
        </authorList>
    </citation>
    <scope>NUCLEOTIDE SEQUENCE [LARGE SCALE GENOMIC DNA]</scope>
    <source>
        <strain evidence="2 3">DSM 100436</strain>
    </source>
</reference>
<name>A0A2T3NNG5_9GAMM</name>
<proteinExistence type="predicted"/>
<dbReference type="EMBL" id="PYMA01000015">
    <property type="protein sequence ID" value="PSW17255.1"/>
    <property type="molecule type" value="Genomic_DNA"/>
</dbReference>
<keyword evidence="3" id="KW-1185">Reference proteome</keyword>
<gene>
    <name evidence="2" type="ORF">C9I98_19835</name>
</gene>
<dbReference type="RefSeq" id="WP_036827639.1">
    <property type="nucleotide sequence ID" value="NZ_JGVO01000881.1"/>
</dbReference>
<feature type="chain" id="PRO_5015656633" evidence="1">
    <location>
        <begin position="19"/>
        <end position="179"/>
    </location>
</feature>
<accession>A0A2T3NNG5</accession>
<evidence type="ECO:0000313" key="2">
    <source>
        <dbReference type="EMBL" id="PSW17255.1"/>
    </source>
</evidence>
<evidence type="ECO:0000256" key="1">
    <source>
        <dbReference type="SAM" id="SignalP"/>
    </source>
</evidence>
<comment type="caution">
    <text evidence="2">The sequence shown here is derived from an EMBL/GenBank/DDBJ whole genome shotgun (WGS) entry which is preliminary data.</text>
</comment>
<protein>
    <submittedName>
        <fullName evidence="2">Uncharacterized protein</fullName>
    </submittedName>
</protein>
<dbReference type="Proteomes" id="UP000241771">
    <property type="component" value="Unassembled WGS sequence"/>
</dbReference>
<organism evidence="2 3">
    <name type="scientific">Photobacterium sanctipauli</name>
    <dbReference type="NCBI Taxonomy" id="1342794"/>
    <lineage>
        <taxon>Bacteria</taxon>
        <taxon>Pseudomonadati</taxon>
        <taxon>Pseudomonadota</taxon>
        <taxon>Gammaproteobacteria</taxon>
        <taxon>Vibrionales</taxon>
        <taxon>Vibrionaceae</taxon>
        <taxon>Photobacterium</taxon>
    </lineage>
</organism>
<evidence type="ECO:0000313" key="3">
    <source>
        <dbReference type="Proteomes" id="UP000241771"/>
    </source>
</evidence>
<sequence>MTKLVAFILMLFSFPAFSLKIAPDMLPSFSQSIHAVFTQGQTIFAHSYAETNDAKYLIFYRKTPNQGEQVYLVETPNVIPKSKKTPSCAIDVNWKGSTRVPCSNIFKPFNGDGGLRISDQDFKIVAKANRDGVAAIKAVMKRSRFKIYHSENPTERSFEMHDSKPVNNLLKVLERNGRR</sequence>
<dbReference type="AlphaFoldDB" id="A0A2T3NNG5"/>
<keyword evidence="1" id="KW-0732">Signal</keyword>
<feature type="signal peptide" evidence="1">
    <location>
        <begin position="1"/>
        <end position="18"/>
    </location>
</feature>